<keyword evidence="3" id="KW-1003">Cell membrane</keyword>
<proteinExistence type="inferred from homology"/>
<gene>
    <name evidence="9" type="ORF">CGZ75_21035</name>
</gene>
<protein>
    <recommendedName>
        <fullName evidence="8">YetF C-terminal domain-containing protein</fullName>
    </recommendedName>
</protein>
<keyword evidence="10" id="KW-1185">Reference proteome</keyword>
<dbReference type="InterPro" id="IPR007353">
    <property type="entry name" value="DUF421"/>
</dbReference>
<evidence type="ECO:0000256" key="7">
    <source>
        <dbReference type="SAM" id="Phobius"/>
    </source>
</evidence>
<evidence type="ECO:0000256" key="6">
    <source>
        <dbReference type="ARBA" id="ARBA00023136"/>
    </source>
</evidence>
<dbReference type="PANTHER" id="PTHR34582">
    <property type="entry name" value="UPF0702 TRANSMEMBRANE PROTEIN YCAP"/>
    <property type="match status" value="1"/>
</dbReference>
<keyword evidence="4 7" id="KW-0812">Transmembrane</keyword>
<feature type="transmembrane region" description="Helical" evidence="7">
    <location>
        <begin position="33"/>
        <end position="53"/>
    </location>
</feature>
<evidence type="ECO:0000256" key="2">
    <source>
        <dbReference type="ARBA" id="ARBA00006448"/>
    </source>
</evidence>
<comment type="subcellular location">
    <subcellularLocation>
        <location evidence="1">Cell membrane</location>
        <topology evidence="1">Multi-pass membrane protein</topology>
    </subcellularLocation>
</comment>
<keyword evidence="5 7" id="KW-1133">Transmembrane helix</keyword>
<dbReference type="GO" id="GO:0005886">
    <property type="term" value="C:plasma membrane"/>
    <property type="evidence" value="ECO:0007669"/>
    <property type="project" value="UniProtKB-SubCell"/>
</dbReference>
<evidence type="ECO:0000313" key="9">
    <source>
        <dbReference type="EMBL" id="OXM13526.1"/>
    </source>
</evidence>
<organism evidence="9 10">
    <name type="scientific">Paenibacillus herberti</name>
    <dbReference type="NCBI Taxonomy" id="1619309"/>
    <lineage>
        <taxon>Bacteria</taxon>
        <taxon>Bacillati</taxon>
        <taxon>Bacillota</taxon>
        <taxon>Bacilli</taxon>
        <taxon>Bacillales</taxon>
        <taxon>Paenibacillaceae</taxon>
        <taxon>Paenibacillus</taxon>
    </lineage>
</organism>
<keyword evidence="6 7" id="KW-0472">Membrane</keyword>
<dbReference type="Pfam" id="PF04239">
    <property type="entry name" value="DUF421"/>
    <property type="match status" value="1"/>
</dbReference>
<dbReference type="InterPro" id="IPR023090">
    <property type="entry name" value="UPF0702_alpha/beta_dom_sf"/>
</dbReference>
<comment type="caution">
    <text evidence="9">The sequence shown here is derived from an EMBL/GenBank/DDBJ whole genome shotgun (WGS) entry which is preliminary data.</text>
</comment>
<feature type="transmembrane region" description="Helical" evidence="7">
    <location>
        <begin position="7"/>
        <end position="26"/>
    </location>
</feature>
<comment type="similarity">
    <text evidence="2">Belongs to the UPF0702 family.</text>
</comment>
<feature type="transmembrane region" description="Helical" evidence="7">
    <location>
        <begin position="59"/>
        <end position="79"/>
    </location>
</feature>
<evidence type="ECO:0000259" key="8">
    <source>
        <dbReference type="Pfam" id="PF04239"/>
    </source>
</evidence>
<dbReference type="AlphaFoldDB" id="A0A229NUD2"/>
<reference evidence="9 10" key="1">
    <citation type="submission" date="2017-07" db="EMBL/GenBank/DDBJ databases">
        <title>Paenibacillus herberti R33 genome sequencing and assembly.</title>
        <authorList>
            <person name="Su W."/>
        </authorList>
    </citation>
    <scope>NUCLEOTIDE SEQUENCE [LARGE SCALE GENOMIC DNA]</scope>
    <source>
        <strain evidence="9 10">R33</strain>
    </source>
</reference>
<accession>A0A229NUD2</accession>
<name>A0A229NUD2_9BACL</name>
<dbReference type="EMBL" id="NMUQ01000003">
    <property type="protein sequence ID" value="OXM13526.1"/>
    <property type="molecule type" value="Genomic_DNA"/>
</dbReference>
<sequence>MPLWVEVILRTLSSVVVLFLVTKLLGKRQLSQLSLFEYITGITIGNIAGYISLDTDSEWYLGFVAIAAWAVVSIGIEFWTMKSRFISGIADGKGTVLIKNGAILEQNMFKVRITIDELLEQLRKKSVFRVADCEFAVMEKSGEINVLLKKENQPLTPAMLGWKMTTETEPQTVIMDSEVMQEPLHNTGKDEDWLRHELAKLKVKPDEVFLAQVDTQGKLTVQTGYQDGALEPKKETPRQQLLSSLEQCHADLEQFGRFSRSDEEREALLSCSRQLKQVIREAQPELK</sequence>
<evidence type="ECO:0000313" key="10">
    <source>
        <dbReference type="Proteomes" id="UP000215145"/>
    </source>
</evidence>
<evidence type="ECO:0000256" key="3">
    <source>
        <dbReference type="ARBA" id="ARBA00022475"/>
    </source>
</evidence>
<feature type="domain" description="YetF C-terminal" evidence="8">
    <location>
        <begin position="81"/>
        <end position="214"/>
    </location>
</feature>
<dbReference type="Proteomes" id="UP000215145">
    <property type="component" value="Unassembled WGS sequence"/>
</dbReference>
<dbReference type="RefSeq" id="WP_089526231.1">
    <property type="nucleotide sequence ID" value="NZ_NMUQ01000003.1"/>
</dbReference>
<dbReference type="OrthoDB" id="9778331at2"/>
<evidence type="ECO:0000256" key="1">
    <source>
        <dbReference type="ARBA" id="ARBA00004651"/>
    </source>
</evidence>
<dbReference type="Gene3D" id="3.30.240.20">
    <property type="entry name" value="bsu07140 like domains"/>
    <property type="match status" value="2"/>
</dbReference>
<evidence type="ECO:0000256" key="4">
    <source>
        <dbReference type="ARBA" id="ARBA00022692"/>
    </source>
</evidence>
<dbReference type="PANTHER" id="PTHR34582:SF7">
    <property type="entry name" value="UPF0702 TRANSMEMBRANE PROTEIN YDFS"/>
    <property type="match status" value="1"/>
</dbReference>
<evidence type="ECO:0000256" key="5">
    <source>
        <dbReference type="ARBA" id="ARBA00022989"/>
    </source>
</evidence>